<name>A0ABD2NA45_9CUCU</name>
<accession>A0ABD2NA45</accession>
<evidence type="ECO:0000313" key="2">
    <source>
        <dbReference type="Proteomes" id="UP001516400"/>
    </source>
</evidence>
<sequence>MFDSIGLRLVLENTFVVIKTNDIKILFCVLHKPPWIENRTLFADIKDIVMASLPVAECVVVVGDFNVDFTKCDNPEFTAYINCLQNFVLMQLVDKSTKRDAILDHIITYKPNIFESAGIVDFHHSDHDLRKITIASQVFPTKQPQFSSYRDFRHFSLESFQSDIEASSMHKIFMMNSIDDKLSHFNQTFLILTNGPQLLRVVLQNHQIPG</sequence>
<reference evidence="1 2" key="1">
    <citation type="journal article" date="2021" name="BMC Biol.">
        <title>Horizontally acquired antibacterial genes associated with adaptive radiation of ladybird beetles.</title>
        <authorList>
            <person name="Li H.S."/>
            <person name="Tang X.F."/>
            <person name="Huang Y.H."/>
            <person name="Xu Z.Y."/>
            <person name="Chen M.L."/>
            <person name="Du X.Y."/>
            <person name="Qiu B.Y."/>
            <person name="Chen P.T."/>
            <person name="Zhang W."/>
            <person name="Slipinski A."/>
            <person name="Escalona H.E."/>
            <person name="Waterhouse R.M."/>
            <person name="Zwick A."/>
            <person name="Pang H."/>
        </authorList>
    </citation>
    <scope>NUCLEOTIDE SEQUENCE [LARGE SCALE GENOMIC DNA]</scope>
    <source>
        <strain evidence="1">SYSU2018</strain>
    </source>
</reference>
<dbReference type="SUPFAM" id="SSF56219">
    <property type="entry name" value="DNase I-like"/>
    <property type="match status" value="1"/>
</dbReference>
<evidence type="ECO:0000313" key="1">
    <source>
        <dbReference type="EMBL" id="KAL3275224.1"/>
    </source>
</evidence>
<comment type="caution">
    <text evidence="1">The sequence shown here is derived from an EMBL/GenBank/DDBJ whole genome shotgun (WGS) entry which is preliminary data.</text>
</comment>
<protein>
    <recommendedName>
        <fullName evidence="3">Endonuclease/exonuclease/phosphatase domain-containing protein</fullName>
    </recommendedName>
</protein>
<dbReference type="Proteomes" id="UP001516400">
    <property type="component" value="Unassembled WGS sequence"/>
</dbReference>
<keyword evidence="2" id="KW-1185">Reference proteome</keyword>
<dbReference type="InterPro" id="IPR036691">
    <property type="entry name" value="Endo/exonu/phosph_ase_sf"/>
</dbReference>
<gene>
    <name evidence="1" type="ORF">HHI36_019993</name>
</gene>
<organism evidence="1 2">
    <name type="scientific">Cryptolaemus montrouzieri</name>
    <dbReference type="NCBI Taxonomy" id="559131"/>
    <lineage>
        <taxon>Eukaryota</taxon>
        <taxon>Metazoa</taxon>
        <taxon>Ecdysozoa</taxon>
        <taxon>Arthropoda</taxon>
        <taxon>Hexapoda</taxon>
        <taxon>Insecta</taxon>
        <taxon>Pterygota</taxon>
        <taxon>Neoptera</taxon>
        <taxon>Endopterygota</taxon>
        <taxon>Coleoptera</taxon>
        <taxon>Polyphaga</taxon>
        <taxon>Cucujiformia</taxon>
        <taxon>Coccinelloidea</taxon>
        <taxon>Coccinellidae</taxon>
        <taxon>Scymninae</taxon>
        <taxon>Scymnini</taxon>
        <taxon>Cryptolaemus</taxon>
    </lineage>
</organism>
<dbReference type="AlphaFoldDB" id="A0ABD2NA45"/>
<proteinExistence type="predicted"/>
<dbReference type="EMBL" id="JABFTP020000083">
    <property type="protein sequence ID" value="KAL3275224.1"/>
    <property type="molecule type" value="Genomic_DNA"/>
</dbReference>
<evidence type="ECO:0008006" key="3">
    <source>
        <dbReference type="Google" id="ProtNLM"/>
    </source>
</evidence>